<name>A0ABP2Y3H5_9BACT</name>
<dbReference type="InterPro" id="IPR022385">
    <property type="entry name" value="Rhs_assc_core"/>
</dbReference>
<sequence length="235" mass="26773">LITWVYDGGSYTPVAKLTEEDSYTIVQDYLGTPIQALDSKGNVVWDCILDIYGDVLELRGKRDFIPFRFQGQYEDGETGLYYNRFRYYSPHTGNYISQDPIGLAGGNPTMYGYVFDNNIQLDIFGLKCKAKHHPIPKFLGGNKKQDFSELDDVVHKEYHSLLNKKLKQNGLPLPDRGPKGSAALWDRYMASNPGSQRKAFDAVLDAAREIDFKHGTDITSKFWQNIYKGNFKVHP</sequence>
<dbReference type="Pfam" id="PF25023">
    <property type="entry name" value="TEN_YD-shell"/>
    <property type="match status" value="1"/>
</dbReference>
<accession>A0ABP2Y3H5</accession>
<dbReference type="Proteomes" id="UP000016660">
    <property type="component" value="Unassembled WGS sequence"/>
</dbReference>
<dbReference type="PRINTS" id="PR00394">
    <property type="entry name" value="RHSPROTEIN"/>
</dbReference>
<gene>
    <name evidence="3" type="ORF">HMPREF0653_02814</name>
</gene>
<dbReference type="InterPro" id="IPR056823">
    <property type="entry name" value="TEN-like_YD-shell"/>
</dbReference>
<feature type="domain" description="Teneurin-like YD-shell" evidence="2">
    <location>
        <begin position="3"/>
        <end position="99"/>
    </location>
</feature>
<organism evidence="3 4">
    <name type="scientific">Prevotella disiens JCM 6334 = ATCC 29426</name>
    <dbReference type="NCBI Taxonomy" id="1235811"/>
    <lineage>
        <taxon>Bacteria</taxon>
        <taxon>Pseudomonadati</taxon>
        <taxon>Bacteroidota</taxon>
        <taxon>Bacteroidia</taxon>
        <taxon>Bacteroidales</taxon>
        <taxon>Prevotellaceae</taxon>
        <taxon>Prevotella</taxon>
    </lineage>
</organism>
<evidence type="ECO:0000259" key="2">
    <source>
        <dbReference type="Pfam" id="PF25023"/>
    </source>
</evidence>
<dbReference type="NCBIfam" id="TIGR03696">
    <property type="entry name" value="Rhs_assc_core"/>
    <property type="match status" value="1"/>
</dbReference>
<evidence type="ECO:0000313" key="4">
    <source>
        <dbReference type="Proteomes" id="UP000016660"/>
    </source>
</evidence>
<feature type="non-terminal residue" evidence="3">
    <location>
        <position position="1"/>
    </location>
</feature>
<dbReference type="PANTHER" id="PTHR32305:SF15">
    <property type="entry name" value="PROTEIN RHSA-RELATED"/>
    <property type="match status" value="1"/>
</dbReference>
<reference evidence="3 4" key="1">
    <citation type="submission" date="2013-06" db="EMBL/GenBank/DDBJ databases">
        <authorList>
            <person name="Weinstock G."/>
            <person name="Sodergren E."/>
            <person name="Lobos E.A."/>
            <person name="Fulton L."/>
            <person name="Fulton R."/>
            <person name="Courtney L."/>
            <person name="Fronick C."/>
            <person name="O'Laughlin M."/>
            <person name="Godfrey J."/>
            <person name="Wilson R.M."/>
            <person name="Miner T."/>
            <person name="Farmer C."/>
            <person name="Delehaunty K."/>
            <person name="Cordes M."/>
            <person name="Minx P."/>
            <person name="Tomlinson C."/>
            <person name="Chen J."/>
            <person name="Wollam A."/>
            <person name="Pepin K.H."/>
            <person name="Bhonagiri V."/>
            <person name="Zhang X."/>
            <person name="Warren W."/>
            <person name="Mitreva M."/>
            <person name="Mardis E.R."/>
            <person name="Wilson R.K."/>
        </authorList>
    </citation>
    <scope>NUCLEOTIDE SEQUENCE [LARGE SCALE GENOMIC DNA]</scope>
    <source>
        <strain evidence="3 4">ATCC 29426</strain>
    </source>
</reference>
<dbReference type="RefSeq" id="WP_021668964.1">
    <property type="nucleotide sequence ID" value="NZ_KI259369.1"/>
</dbReference>
<dbReference type="InterPro" id="IPR050708">
    <property type="entry name" value="T6SS_VgrG/RHS"/>
</dbReference>
<comment type="caution">
    <text evidence="3">The sequence shown here is derived from an EMBL/GenBank/DDBJ whole genome shotgun (WGS) entry which is preliminary data.</text>
</comment>
<protein>
    <submittedName>
        <fullName evidence="3">RHS repeat-associated core domain protein</fullName>
    </submittedName>
</protein>
<dbReference type="Gene3D" id="2.180.10.10">
    <property type="entry name" value="RHS repeat-associated core"/>
    <property type="match status" value="1"/>
</dbReference>
<evidence type="ECO:0000313" key="3">
    <source>
        <dbReference type="EMBL" id="ERJ70826.1"/>
    </source>
</evidence>
<proteinExistence type="predicted"/>
<keyword evidence="1" id="KW-0677">Repeat</keyword>
<keyword evidence="4" id="KW-1185">Reference proteome</keyword>
<dbReference type="PANTHER" id="PTHR32305">
    <property type="match status" value="1"/>
</dbReference>
<evidence type="ECO:0000256" key="1">
    <source>
        <dbReference type="ARBA" id="ARBA00022737"/>
    </source>
</evidence>
<dbReference type="EMBL" id="AWUY01000369">
    <property type="protein sequence ID" value="ERJ70826.1"/>
    <property type="molecule type" value="Genomic_DNA"/>
</dbReference>